<dbReference type="GO" id="GO:0046452">
    <property type="term" value="P:dihydrofolate metabolic process"/>
    <property type="evidence" value="ECO:0007669"/>
    <property type="project" value="TreeGrafter"/>
</dbReference>
<dbReference type="PANTHER" id="PTHR48069">
    <property type="entry name" value="DIHYDROFOLATE REDUCTASE"/>
    <property type="match status" value="1"/>
</dbReference>
<evidence type="ECO:0000256" key="1">
    <source>
        <dbReference type="ARBA" id="ARBA00004903"/>
    </source>
</evidence>
<keyword evidence="5 7" id="KW-0521">NADP</keyword>
<dbReference type="InterPro" id="IPR024072">
    <property type="entry name" value="DHFR-like_dom_sf"/>
</dbReference>
<comment type="similarity">
    <text evidence="2 7">Belongs to the dihydrofolate reductase family.</text>
</comment>
<dbReference type="UniPathway" id="UPA00077">
    <property type="reaction ID" value="UER00158"/>
</dbReference>
<keyword evidence="10" id="KW-1185">Reference proteome</keyword>
<dbReference type="PRINTS" id="PR00070">
    <property type="entry name" value="DHFR"/>
</dbReference>
<dbReference type="PIRSF" id="PIRSF000194">
    <property type="entry name" value="DHFR"/>
    <property type="match status" value="1"/>
</dbReference>
<dbReference type="InterPro" id="IPR001796">
    <property type="entry name" value="DHFR_dom"/>
</dbReference>
<gene>
    <name evidence="9" type="ORF">IV73_GL000278</name>
</gene>
<comment type="function">
    <text evidence="7">Key enzyme in folate metabolism. Catalyzes an essential reaction for de novo glycine and purine synthesis, and for DNA precursor synthesis.</text>
</comment>
<dbReference type="GO" id="GO:0006730">
    <property type="term" value="P:one-carbon metabolic process"/>
    <property type="evidence" value="ECO:0007669"/>
    <property type="project" value="UniProtKB-KW"/>
</dbReference>
<dbReference type="PROSITE" id="PS51330">
    <property type="entry name" value="DHFR_2"/>
    <property type="match status" value="1"/>
</dbReference>
<proteinExistence type="inferred from homology"/>
<evidence type="ECO:0000313" key="9">
    <source>
        <dbReference type="EMBL" id="KRN75779.1"/>
    </source>
</evidence>
<evidence type="ECO:0000256" key="6">
    <source>
        <dbReference type="ARBA" id="ARBA00023002"/>
    </source>
</evidence>
<sequence length="165" mass="18659">MVKKVLIWAQTLDGTIALNGQIPWHQRSDIRFFAQTTRGQVVVMGRHTMESMHGRALPGRTNLVLTHDANLTVPAGFERILSMAEAEEIAQQKQSDLMIIGGKPIYESYLPTADQLLVTYLQSDLQGDVKMDPVNLDQWQRTIVQTGPADTENDYAYEIVNYQRN</sequence>
<comment type="caution">
    <text evidence="9">The sequence shown here is derived from an EMBL/GenBank/DDBJ whole genome shotgun (WGS) entry which is preliminary data.</text>
</comment>
<comment type="pathway">
    <text evidence="1 7">Cofactor biosynthesis; tetrahydrofolate biosynthesis; 5,6,7,8-tetrahydrofolate from 7,8-dihydrofolate: step 1/1.</text>
</comment>
<dbReference type="PANTHER" id="PTHR48069:SF3">
    <property type="entry name" value="DIHYDROFOLATE REDUCTASE"/>
    <property type="match status" value="1"/>
</dbReference>
<dbReference type="GO" id="GO:0050661">
    <property type="term" value="F:NADP binding"/>
    <property type="evidence" value="ECO:0007669"/>
    <property type="project" value="InterPro"/>
</dbReference>
<evidence type="ECO:0000256" key="4">
    <source>
        <dbReference type="ARBA" id="ARBA00022563"/>
    </source>
</evidence>
<evidence type="ECO:0000256" key="7">
    <source>
        <dbReference type="PIRNR" id="PIRNR000194"/>
    </source>
</evidence>
<reference evidence="9 10" key="1">
    <citation type="journal article" date="2015" name="Genome Announc.">
        <title>Expanding the biotechnology potential of lactobacilli through comparative genomics of 213 strains and associated genera.</title>
        <authorList>
            <person name="Sun Z."/>
            <person name="Harris H.M."/>
            <person name="McCann A."/>
            <person name="Guo C."/>
            <person name="Argimon S."/>
            <person name="Zhang W."/>
            <person name="Yang X."/>
            <person name="Jeffery I.B."/>
            <person name="Cooney J.C."/>
            <person name="Kagawa T.F."/>
            <person name="Liu W."/>
            <person name="Song Y."/>
            <person name="Salvetti E."/>
            <person name="Wrobel A."/>
            <person name="Rasinkangas P."/>
            <person name="Parkhill J."/>
            <person name="Rea M.C."/>
            <person name="O'Sullivan O."/>
            <person name="Ritari J."/>
            <person name="Douillard F.P."/>
            <person name="Paul Ross R."/>
            <person name="Yang R."/>
            <person name="Briner A.E."/>
            <person name="Felis G.E."/>
            <person name="de Vos W.M."/>
            <person name="Barrangou R."/>
            <person name="Klaenhammer T.R."/>
            <person name="Caufield P.W."/>
            <person name="Cui Y."/>
            <person name="Zhang H."/>
            <person name="O'Toole P.W."/>
        </authorList>
    </citation>
    <scope>NUCLEOTIDE SEQUENCE [LARGE SCALE GENOMIC DNA]</scope>
    <source>
        <strain evidence="9 10">DSM 20593</strain>
    </source>
</reference>
<keyword evidence="6 7" id="KW-0560">Oxidoreductase</keyword>
<evidence type="ECO:0000259" key="8">
    <source>
        <dbReference type="PROSITE" id="PS51330"/>
    </source>
</evidence>
<dbReference type="Proteomes" id="UP000051655">
    <property type="component" value="Unassembled WGS sequence"/>
</dbReference>
<organism evidence="9 10">
    <name type="scientific">Weissella kandleri</name>
    <dbReference type="NCBI Taxonomy" id="1616"/>
    <lineage>
        <taxon>Bacteria</taxon>
        <taxon>Bacillati</taxon>
        <taxon>Bacillota</taxon>
        <taxon>Bacilli</taxon>
        <taxon>Lactobacillales</taxon>
        <taxon>Lactobacillaceae</taxon>
        <taxon>Weissella</taxon>
    </lineage>
</organism>
<dbReference type="Gene3D" id="3.40.430.10">
    <property type="entry name" value="Dihydrofolate Reductase, subunit A"/>
    <property type="match status" value="1"/>
</dbReference>
<dbReference type="Pfam" id="PF00186">
    <property type="entry name" value="DHFR_1"/>
    <property type="match status" value="1"/>
</dbReference>
<dbReference type="OrthoDB" id="9804315at2"/>
<evidence type="ECO:0000256" key="5">
    <source>
        <dbReference type="ARBA" id="ARBA00022857"/>
    </source>
</evidence>
<dbReference type="PATRIC" id="fig|1616.3.peg.283"/>
<dbReference type="STRING" id="1616.IV73_GL000278"/>
<evidence type="ECO:0000256" key="2">
    <source>
        <dbReference type="ARBA" id="ARBA00009539"/>
    </source>
</evidence>
<dbReference type="SUPFAM" id="SSF53597">
    <property type="entry name" value="Dihydrofolate reductase-like"/>
    <property type="match status" value="1"/>
</dbReference>
<dbReference type="GO" id="GO:0004146">
    <property type="term" value="F:dihydrofolate reductase activity"/>
    <property type="evidence" value="ECO:0007669"/>
    <property type="project" value="UniProtKB-EC"/>
</dbReference>
<dbReference type="InterPro" id="IPR012259">
    <property type="entry name" value="DHFR"/>
</dbReference>
<keyword evidence="4 7" id="KW-0554">One-carbon metabolism</keyword>
<dbReference type="RefSeq" id="WP_057753716.1">
    <property type="nucleotide sequence ID" value="NZ_JQBP01000001.1"/>
</dbReference>
<dbReference type="CDD" id="cd00209">
    <property type="entry name" value="DHFR"/>
    <property type="match status" value="1"/>
</dbReference>
<accession>A0A0R2JEH7</accession>
<evidence type="ECO:0000256" key="3">
    <source>
        <dbReference type="ARBA" id="ARBA00012856"/>
    </source>
</evidence>
<comment type="catalytic activity">
    <reaction evidence="7">
        <text>(6S)-5,6,7,8-tetrahydrofolate + NADP(+) = 7,8-dihydrofolate + NADPH + H(+)</text>
        <dbReference type="Rhea" id="RHEA:15009"/>
        <dbReference type="ChEBI" id="CHEBI:15378"/>
        <dbReference type="ChEBI" id="CHEBI:57451"/>
        <dbReference type="ChEBI" id="CHEBI:57453"/>
        <dbReference type="ChEBI" id="CHEBI:57783"/>
        <dbReference type="ChEBI" id="CHEBI:58349"/>
        <dbReference type="EC" id="1.5.1.3"/>
    </reaction>
</comment>
<name>A0A0R2JEH7_9LACO</name>
<dbReference type="EMBL" id="JQBP01000001">
    <property type="protein sequence ID" value="KRN75779.1"/>
    <property type="molecule type" value="Genomic_DNA"/>
</dbReference>
<feature type="domain" description="DHFR" evidence="8">
    <location>
        <begin position="3"/>
        <end position="164"/>
    </location>
</feature>
<dbReference type="GO" id="GO:0005829">
    <property type="term" value="C:cytosol"/>
    <property type="evidence" value="ECO:0007669"/>
    <property type="project" value="TreeGrafter"/>
</dbReference>
<dbReference type="GO" id="GO:0046654">
    <property type="term" value="P:tetrahydrofolate biosynthetic process"/>
    <property type="evidence" value="ECO:0007669"/>
    <property type="project" value="UniProtKB-UniPathway"/>
</dbReference>
<protein>
    <recommendedName>
        <fullName evidence="3 7">Dihydrofolate reductase</fullName>
        <ecNumber evidence="3 7">1.5.1.3</ecNumber>
    </recommendedName>
</protein>
<dbReference type="EC" id="1.5.1.3" evidence="3 7"/>
<dbReference type="AlphaFoldDB" id="A0A0R2JEH7"/>
<evidence type="ECO:0000313" key="10">
    <source>
        <dbReference type="Proteomes" id="UP000051655"/>
    </source>
</evidence>
<dbReference type="GO" id="GO:0046655">
    <property type="term" value="P:folic acid metabolic process"/>
    <property type="evidence" value="ECO:0007669"/>
    <property type="project" value="TreeGrafter"/>
</dbReference>